<evidence type="ECO:0000313" key="2">
    <source>
        <dbReference type="WBParaSite" id="jg25909"/>
    </source>
</evidence>
<keyword evidence="1" id="KW-1185">Reference proteome</keyword>
<dbReference type="AlphaFoldDB" id="A0A915E1C4"/>
<dbReference type="WBParaSite" id="jg25909">
    <property type="protein sequence ID" value="jg25909"/>
    <property type="gene ID" value="jg25909"/>
</dbReference>
<dbReference type="Proteomes" id="UP000887574">
    <property type="component" value="Unplaced"/>
</dbReference>
<dbReference type="Gene3D" id="1.10.225.10">
    <property type="entry name" value="Saposin-like"/>
    <property type="match status" value="1"/>
</dbReference>
<proteinExistence type="predicted"/>
<evidence type="ECO:0000313" key="1">
    <source>
        <dbReference type="Proteomes" id="UP000887574"/>
    </source>
</evidence>
<reference evidence="2" key="1">
    <citation type="submission" date="2022-11" db="UniProtKB">
        <authorList>
            <consortium name="WormBaseParasite"/>
        </authorList>
    </citation>
    <scope>IDENTIFICATION</scope>
</reference>
<name>A0A915E1C4_9BILA</name>
<organism evidence="1 2">
    <name type="scientific">Ditylenchus dipsaci</name>
    <dbReference type="NCBI Taxonomy" id="166011"/>
    <lineage>
        <taxon>Eukaryota</taxon>
        <taxon>Metazoa</taxon>
        <taxon>Ecdysozoa</taxon>
        <taxon>Nematoda</taxon>
        <taxon>Chromadorea</taxon>
        <taxon>Rhabditida</taxon>
        <taxon>Tylenchina</taxon>
        <taxon>Tylenchomorpha</taxon>
        <taxon>Sphaerularioidea</taxon>
        <taxon>Anguinidae</taxon>
        <taxon>Anguininae</taxon>
        <taxon>Ditylenchus</taxon>
    </lineage>
</organism>
<protein>
    <submittedName>
        <fullName evidence="2">Uncharacterized protein</fullName>
    </submittedName>
</protein>
<sequence>MCSKADKSNTYFARENVASGFSFNHLASSSATNHPIQFLRAHTSTHSRRPLPKLSESLYYTFQYYKKTTTKKFLRHKVKHMCKRYFEYRRRCLTNVLSKTDAVYNDMERAILSGHYKPMTTCETVKECDKNQSPLIFTEIPAAEDLDDDDSTVEMEAATASTTTTRGL</sequence>
<accession>A0A915E1C4</accession>